<comment type="caution">
    <text evidence="1">The sequence shown here is derived from an EMBL/GenBank/DDBJ whole genome shotgun (WGS) entry which is preliminary data.</text>
</comment>
<gene>
    <name evidence="1" type="ORF">HG543_22645</name>
</gene>
<dbReference type="AlphaFoldDB" id="A0A848LIU7"/>
<reference evidence="1 2" key="1">
    <citation type="submission" date="2020-04" db="EMBL/GenBank/DDBJ databases">
        <title>Draft genome of Pyxidicoccus fallax type strain.</title>
        <authorList>
            <person name="Whitworth D.E."/>
        </authorList>
    </citation>
    <scope>NUCLEOTIDE SEQUENCE [LARGE SCALE GENOMIC DNA]</scope>
    <source>
        <strain evidence="1 2">DSM 14698</strain>
    </source>
</reference>
<proteinExistence type="predicted"/>
<organism evidence="1 2">
    <name type="scientific">Pyxidicoccus fallax</name>
    <dbReference type="NCBI Taxonomy" id="394095"/>
    <lineage>
        <taxon>Bacteria</taxon>
        <taxon>Pseudomonadati</taxon>
        <taxon>Myxococcota</taxon>
        <taxon>Myxococcia</taxon>
        <taxon>Myxococcales</taxon>
        <taxon>Cystobacterineae</taxon>
        <taxon>Myxococcaceae</taxon>
        <taxon>Pyxidicoccus</taxon>
    </lineage>
</organism>
<name>A0A848LIU7_9BACT</name>
<keyword evidence="2" id="KW-1185">Reference proteome</keyword>
<evidence type="ECO:0000313" key="1">
    <source>
        <dbReference type="EMBL" id="NMO17643.1"/>
    </source>
</evidence>
<accession>A0A848LIU7</accession>
<sequence length="49" mass="4824">MTLANLKSPMNPEPLNVVTGMAALAPACLVAALEAALLGPASGEPPGRP</sequence>
<dbReference type="EMBL" id="JABBJJ010000105">
    <property type="protein sequence ID" value="NMO17643.1"/>
    <property type="molecule type" value="Genomic_DNA"/>
</dbReference>
<dbReference type="Proteomes" id="UP000518300">
    <property type="component" value="Unassembled WGS sequence"/>
</dbReference>
<protein>
    <submittedName>
        <fullName evidence="1">Uncharacterized protein</fullName>
    </submittedName>
</protein>
<evidence type="ECO:0000313" key="2">
    <source>
        <dbReference type="Proteomes" id="UP000518300"/>
    </source>
</evidence>
<dbReference type="RefSeq" id="WP_169346924.1">
    <property type="nucleotide sequence ID" value="NZ_JABBJJ010000105.1"/>
</dbReference>